<sequence length="266" mass="27823">MTDTPPPSATSTSTWAAGDYPAMARRLTAVADRVVTAAEVADGTTLLDVGCGTGNAVLAAARRGALATGADPTPELLGLAVERARAEQLPIAWQPAAADGLRGSYDRVVTVFGAMYAPDARRAADALVRCCAPGGRIVSAAWTPDGFMAATNRAASRYLPPPPPGGQPPTRWGDLDVLRALFAPLAVSATVEQVRFEFPSPVAAAEFWVRTAGHLQAERARLIADGSWTALHHDLAAVFTEWNRSGGADIVVEAAYLLAVVDRPLN</sequence>
<dbReference type="EMBL" id="VIGB01000003">
    <property type="protein sequence ID" value="TQF06878.1"/>
    <property type="molecule type" value="Genomic_DNA"/>
</dbReference>
<feature type="domain" description="Methyltransferase" evidence="4">
    <location>
        <begin position="47"/>
        <end position="135"/>
    </location>
</feature>
<comment type="caution">
    <text evidence="5">The sequence shown here is derived from an EMBL/GenBank/DDBJ whole genome shotgun (WGS) entry which is preliminary data.</text>
</comment>
<dbReference type="GO" id="GO:0032259">
    <property type="term" value="P:methylation"/>
    <property type="evidence" value="ECO:0007669"/>
    <property type="project" value="UniProtKB-KW"/>
</dbReference>
<gene>
    <name evidence="5" type="ORF">E6W39_37675</name>
</gene>
<organism evidence="5 6">
    <name type="scientific">Kitasatospora acidiphila</name>
    <dbReference type="NCBI Taxonomy" id="2567942"/>
    <lineage>
        <taxon>Bacteria</taxon>
        <taxon>Bacillati</taxon>
        <taxon>Actinomycetota</taxon>
        <taxon>Actinomycetes</taxon>
        <taxon>Kitasatosporales</taxon>
        <taxon>Streptomycetaceae</taxon>
        <taxon>Kitasatospora</taxon>
    </lineage>
</organism>
<keyword evidence="1 5" id="KW-0489">Methyltransferase</keyword>
<keyword evidence="6" id="KW-1185">Reference proteome</keyword>
<dbReference type="Pfam" id="PF13649">
    <property type="entry name" value="Methyltransf_25"/>
    <property type="match status" value="1"/>
</dbReference>
<dbReference type="RefSeq" id="WP_141637284.1">
    <property type="nucleotide sequence ID" value="NZ_VIGB01000003.1"/>
</dbReference>
<dbReference type="OrthoDB" id="9795634at2"/>
<dbReference type="SUPFAM" id="SSF53335">
    <property type="entry name" value="S-adenosyl-L-methionine-dependent methyltransferases"/>
    <property type="match status" value="1"/>
</dbReference>
<evidence type="ECO:0000256" key="3">
    <source>
        <dbReference type="ARBA" id="ARBA00022691"/>
    </source>
</evidence>
<proteinExistence type="predicted"/>
<keyword evidence="3" id="KW-0949">S-adenosyl-L-methionine</keyword>
<protein>
    <submittedName>
        <fullName evidence="5">Class I SAM-dependent methyltransferase</fullName>
    </submittedName>
</protein>
<dbReference type="GO" id="GO:0008168">
    <property type="term" value="F:methyltransferase activity"/>
    <property type="evidence" value="ECO:0007669"/>
    <property type="project" value="UniProtKB-KW"/>
</dbReference>
<dbReference type="PANTHER" id="PTHR43464">
    <property type="entry name" value="METHYLTRANSFERASE"/>
    <property type="match status" value="1"/>
</dbReference>
<evidence type="ECO:0000256" key="1">
    <source>
        <dbReference type="ARBA" id="ARBA00022603"/>
    </source>
</evidence>
<dbReference type="PANTHER" id="PTHR43464:SF19">
    <property type="entry name" value="UBIQUINONE BIOSYNTHESIS O-METHYLTRANSFERASE, MITOCHONDRIAL"/>
    <property type="match status" value="1"/>
</dbReference>
<dbReference type="AlphaFoldDB" id="A0A540WD31"/>
<dbReference type="Gene3D" id="3.40.50.150">
    <property type="entry name" value="Vaccinia Virus protein VP39"/>
    <property type="match status" value="1"/>
</dbReference>
<dbReference type="Proteomes" id="UP000319103">
    <property type="component" value="Unassembled WGS sequence"/>
</dbReference>
<keyword evidence="2 5" id="KW-0808">Transferase</keyword>
<name>A0A540WD31_9ACTN</name>
<evidence type="ECO:0000256" key="2">
    <source>
        <dbReference type="ARBA" id="ARBA00022679"/>
    </source>
</evidence>
<evidence type="ECO:0000313" key="5">
    <source>
        <dbReference type="EMBL" id="TQF06878.1"/>
    </source>
</evidence>
<dbReference type="InterPro" id="IPR041698">
    <property type="entry name" value="Methyltransf_25"/>
</dbReference>
<evidence type="ECO:0000259" key="4">
    <source>
        <dbReference type="Pfam" id="PF13649"/>
    </source>
</evidence>
<reference evidence="5 6" key="1">
    <citation type="submission" date="2019-06" db="EMBL/GenBank/DDBJ databases">
        <title>Description of Kitasatospora acidophila sp. nov. isolated from pine grove soil, and reclassification of Streptomyces novaecaesareae to Kitasatospora novaeceasareae comb. nov.</title>
        <authorList>
            <person name="Kim M.J."/>
        </authorList>
    </citation>
    <scope>NUCLEOTIDE SEQUENCE [LARGE SCALE GENOMIC DNA]</scope>
    <source>
        <strain evidence="5 6">MMS16-CNU292</strain>
    </source>
</reference>
<dbReference type="InterPro" id="IPR029063">
    <property type="entry name" value="SAM-dependent_MTases_sf"/>
</dbReference>
<accession>A0A540WD31</accession>
<evidence type="ECO:0000313" key="6">
    <source>
        <dbReference type="Proteomes" id="UP000319103"/>
    </source>
</evidence>